<proteinExistence type="predicted"/>
<comment type="caution">
    <text evidence="1">The sequence shown here is derived from an EMBL/GenBank/DDBJ whole genome shotgun (WGS) entry which is preliminary data.</text>
</comment>
<dbReference type="AlphaFoldDB" id="A0AAE3GY57"/>
<protein>
    <submittedName>
        <fullName evidence="1">Uncharacterized protein</fullName>
    </submittedName>
</protein>
<accession>A0AAE3GY57</accession>
<gene>
    <name evidence="1" type="ORF">EGI31_00340</name>
</gene>
<dbReference type="Proteomes" id="UP001204144">
    <property type="component" value="Unassembled WGS sequence"/>
</dbReference>
<sequence>MPACCPDCKTAPNKNQLWKCFCGESFNHFENIGKCPSCGYSHEFTECLQNDCKAISLHLDWYPGVKTNLEELTLDLDLIMS</sequence>
<reference evidence="1 2" key="1">
    <citation type="submission" date="2018-11" db="EMBL/GenBank/DDBJ databases">
        <title>Novel bacteria species description.</title>
        <authorList>
            <person name="Han J.-H."/>
        </authorList>
    </citation>
    <scope>NUCLEOTIDE SEQUENCE [LARGE SCALE GENOMIC DNA]</scope>
    <source>
        <strain evidence="1 2">KCTC23259</strain>
    </source>
</reference>
<evidence type="ECO:0000313" key="2">
    <source>
        <dbReference type="Proteomes" id="UP001204144"/>
    </source>
</evidence>
<organism evidence="1 2">
    <name type="scientific">Lacihabitans soyangensis</name>
    <dbReference type="NCBI Taxonomy" id="869394"/>
    <lineage>
        <taxon>Bacteria</taxon>
        <taxon>Pseudomonadati</taxon>
        <taxon>Bacteroidota</taxon>
        <taxon>Cytophagia</taxon>
        <taxon>Cytophagales</taxon>
        <taxon>Leadbetterellaceae</taxon>
        <taxon>Lacihabitans</taxon>
    </lineage>
</organism>
<keyword evidence="2" id="KW-1185">Reference proteome</keyword>
<dbReference type="RefSeq" id="WP_255035117.1">
    <property type="nucleotide sequence ID" value="NZ_RJUF01000001.1"/>
</dbReference>
<name>A0AAE3GY57_9BACT</name>
<dbReference type="EMBL" id="RJUF01000001">
    <property type="protein sequence ID" value="MCP9761383.1"/>
    <property type="molecule type" value="Genomic_DNA"/>
</dbReference>
<evidence type="ECO:0000313" key="1">
    <source>
        <dbReference type="EMBL" id="MCP9761383.1"/>
    </source>
</evidence>